<dbReference type="Pfam" id="PF00429">
    <property type="entry name" value="TLV_coat"/>
    <property type="match status" value="1"/>
</dbReference>
<reference evidence="2 3" key="1">
    <citation type="submission" date="2019-09" db="EMBL/GenBank/DDBJ databases">
        <title>Bird 10,000 Genomes (B10K) Project - Family phase.</title>
        <authorList>
            <person name="Zhang G."/>
        </authorList>
    </citation>
    <scope>NUCLEOTIDE SEQUENCE [LARGE SCALE GENOMIC DNA]</scope>
    <source>
        <strain evidence="2">B10K-LSUMZ-23963</strain>
        <tissue evidence="2">Muscle</tissue>
    </source>
</reference>
<dbReference type="InterPro" id="IPR018154">
    <property type="entry name" value="TLV/ENV_coat_polyprotein"/>
</dbReference>
<dbReference type="AlphaFoldDB" id="A0A7K9BLE8"/>
<dbReference type="SUPFAM" id="SSF58069">
    <property type="entry name" value="Virus ectodomain"/>
    <property type="match status" value="1"/>
</dbReference>
<dbReference type="Proteomes" id="UP000543287">
    <property type="component" value="Unassembled WGS sequence"/>
</dbReference>
<name>A0A7K9BLE8_DRONO</name>
<keyword evidence="1" id="KW-0472">Membrane</keyword>
<feature type="non-terminal residue" evidence="2">
    <location>
        <position position="1"/>
    </location>
</feature>
<gene>
    <name evidence="2" type="primary">Erv31_5</name>
    <name evidence="2" type="ORF">DRONOV_R15353</name>
</gene>
<organism evidence="2 3">
    <name type="scientific">Dromaius novaehollandiae</name>
    <name type="common">Emu</name>
    <dbReference type="NCBI Taxonomy" id="8790"/>
    <lineage>
        <taxon>Eukaryota</taxon>
        <taxon>Metazoa</taxon>
        <taxon>Chordata</taxon>
        <taxon>Craniata</taxon>
        <taxon>Vertebrata</taxon>
        <taxon>Euteleostomi</taxon>
        <taxon>Archelosauria</taxon>
        <taxon>Archosauria</taxon>
        <taxon>Dinosauria</taxon>
        <taxon>Saurischia</taxon>
        <taxon>Theropoda</taxon>
        <taxon>Coelurosauria</taxon>
        <taxon>Aves</taxon>
        <taxon>Palaeognathae</taxon>
        <taxon>Casuariiformes</taxon>
        <taxon>Dromaiidae</taxon>
        <taxon>Dromaius</taxon>
    </lineage>
</organism>
<keyword evidence="1" id="KW-1133">Transmembrane helix</keyword>
<dbReference type="EMBL" id="VWZH01000718">
    <property type="protein sequence ID" value="NXG40270.1"/>
    <property type="molecule type" value="Genomic_DNA"/>
</dbReference>
<feature type="non-terminal residue" evidence="2">
    <location>
        <position position="269"/>
    </location>
</feature>
<evidence type="ECO:0000256" key="1">
    <source>
        <dbReference type="SAM" id="Phobius"/>
    </source>
</evidence>
<keyword evidence="1" id="KW-0812">Transmembrane</keyword>
<comment type="caution">
    <text evidence="2">The sequence shown here is derived from an EMBL/GenBank/DDBJ whole genome shotgun (WGS) entry which is preliminary data.</text>
</comment>
<dbReference type="PANTHER" id="PTHR10424:SF68">
    <property type="entry name" value="ENDOGENOUS RETROVIRUS GROUP 3 MEMBER 1 ENV POLYPROTEIN"/>
    <property type="match status" value="1"/>
</dbReference>
<dbReference type="Gene3D" id="1.10.287.210">
    <property type="match status" value="1"/>
</dbReference>
<feature type="transmembrane region" description="Helical" evidence="1">
    <location>
        <begin position="231"/>
        <end position="253"/>
    </location>
</feature>
<evidence type="ECO:0000313" key="3">
    <source>
        <dbReference type="Proteomes" id="UP000543287"/>
    </source>
</evidence>
<dbReference type="PANTHER" id="PTHR10424">
    <property type="entry name" value="VIRAL ENVELOPE PROTEIN"/>
    <property type="match status" value="1"/>
</dbReference>
<proteinExistence type="predicted"/>
<sequence length="269" mass="29962">GIDGPFAQGIGAKKGHYWICGHTAYKFLPAGWSGICYIGIVRPLFFLLPETGRPQLGVKVYDNLGGRRVARKTRSIKVNLGGTQKWGNNEWPPERIIQHYGPATWNPNEPISGAREPIYNLNRIIRLQAALEIITNKTADAIALLTQQSQQMRTAILQHRMVLDYPLAEEGGVCGKLNISNCCLEIDDVGEVVLQLTKDIRKIAHVPVQTWNGWSGDLWSWLPGAPWVKQLILYLLGAVAALMFLPCIIPCFVQLIRPVVSNMQFVPTT</sequence>
<accession>A0A7K9BLE8</accession>
<protein>
    <submittedName>
        <fullName evidence="2">ENR1 protein</fullName>
    </submittedName>
</protein>
<evidence type="ECO:0000313" key="2">
    <source>
        <dbReference type="EMBL" id="NXG40270.1"/>
    </source>
</evidence>